<proteinExistence type="predicted"/>
<evidence type="ECO:0000256" key="1">
    <source>
        <dbReference type="SAM" id="MobiDB-lite"/>
    </source>
</evidence>
<dbReference type="GO" id="GO:0016791">
    <property type="term" value="F:phosphatase activity"/>
    <property type="evidence" value="ECO:0007669"/>
    <property type="project" value="TreeGrafter"/>
</dbReference>
<evidence type="ECO:0000313" key="3">
    <source>
        <dbReference type="Proteomes" id="UP000199529"/>
    </source>
</evidence>
<dbReference type="Pfam" id="PF00300">
    <property type="entry name" value="His_Phos_1"/>
    <property type="match status" value="1"/>
</dbReference>
<protein>
    <submittedName>
        <fullName evidence="2">Probable phosphoglycerate mutase</fullName>
    </submittedName>
</protein>
<dbReference type="PANTHER" id="PTHR48100">
    <property type="entry name" value="BROAD-SPECIFICITY PHOSPHATASE YOR283W-RELATED"/>
    <property type="match status" value="1"/>
</dbReference>
<dbReference type="EMBL" id="FNOK01000039">
    <property type="protein sequence ID" value="SDY91829.1"/>
    <property type="molecule type" value="Genomic_DNA"/>
</dbReference>
<dbReference type="SUPFAM" id="SSF53254">
    <property type="entry name" value="Phosphoglycerate mutase-like"/>
    <property type="match status" value="1"/>
</dbReference>
<dbReference type="Gene3D" id="3.40.50.1240">
    <property type="entry name" value="Phosphoglycerate mutase-like"/>
    <property type="match status" value="1"/>
</dbReference>
<gene>
    <name evidence="2" type="ORF">SAMN05216215_103911</name>
</gene>
<dbReference type="InterPro" id="IPR013078">
    <property type="entry name" value="His_Pase_superF_clade-1"/>
</dbReference>
<dbReference type="GO" id="GO:0005737">
    <property type="term" value="C:cytoplasm"/>
    <property type="evidence" value="ECO:0007669"/>
    <property type="project" value="TreeGrafter"/>
</dbReference>
<feature type="region of interest" description="Disordered" evidence="1">
    <location>
        <begin position="30"/>
        <end position="52"/>
    </location>
</feature>
<dbReference type="STRING" id="418495.SAMN05216215_103911"/>
<dbReference type="AlphaFoldDB" id="A0A1H3NUK2"/>
<reference evidence="3" key="1">
    <citation type="submission" date="2016-10" db="EMBL/GenBank/DDBJ databases">
        <authorList>
            <person name="Varghese N."/>
            <person name="Submissions S."/>
        </authorList>
    </citation>
    <scope>NUCLEOTIDE SEQUENCE [LARGE SCALE GENOMIC DNA]</scope>
    <source>
        <strain evidence="3">CGMCC 4.3530</strain>
    </source>
</reference>
<dbReference type="CDD" id="cd07067">
    <property type="entry name" value="HP_PGM_like"/>
    <property type="match status" value="1"/>
</dbReference>
<organism evidence="2 3">
    <name type="scientific">Saccharopolyspora shandongensis</name>
    <dbReference type="NCBI Taxonomy" id="418495"/>
    <lineage>
        <taxon>Bacteria</taxon>
        <taxon>Bacillati</taxon>
        <taxon>Actinomycetota</taxon>
        <taxon>Actinomycetes</taxon>
        <taxon>Pseudonocardiales</taxon>
        <taxon>Pseudonocardiaceae</taxon>
        <taxon>Saccharopolyspora</taxon>
    </lineage>
</organism>
<dbReference type="SMART" id="SM00855">
    <property type="entry name" value="PGAM"/>
    <property type="match status" value="1"/>
</dbReference>
<keyword evidence="3" id="KW-1185">Reference proteome</keyword>
<dbReference type="Proteomes" id="UP000199529">
    <property type="component" value="Unassembled WGS sequence"/>
</dbReference>
<sequence length="232" mass="25102">MSMSEVEYRQSRFSAPAGSTDVLLIRHGESEPARPGRSFPLVDGQGDPELAPAGREHAEQVARRLADEDLDAIYVTTLRRTAQTAAPLAARLGLAPRVEPGLREVHLGDWEGGLFRQKVAENDPVIQKMHAEQRWDVIPGAESTEDLTTRVREAVERLAAAHPDQRIAVFTHGGIIGQVMAMAAGSRPMAFLGANNGSISQIVVTGDLWIVRRFNDSAHLDEGLSKAASALS</sequence>
<dbReference type="InterPro" id="IPR050275">
    <property type="entry name" value="PGM_Phosphatase"/>
</dbReference>
<dbReference type="InterPro" id="IPR029033">
    <property type="entry name" value="His_PPase_superfam"/>
</dbReference>
<evidence type="ECO:0000313" key="2">
    <source>
        <dbReference type="EMBL" id="SDY91829.1"/>
    </source>
</evidence>
<dbReference type="PANTHER" id="PTHR48100:SF1">
    <property type="entry name" value="HISTIDINE PHOSPHATASE FAMILY PROTEIN-RELATED"/>
    <property type="match status" value="1"/>
</dbReference>
<name>A0A1H3NUK2_9PSEU</name>
<accession>A0A1H3NUK2</accession>